<protein>
    <submittedName>
        <fullName evidence="4">Kielin/chordin-like protein isoform X1</fullName>
    </submittedName>
</protein>
<evidence type="ECO:0000256" key="2">
    <source>
        <dbReference type="SAM" id="SignalP"/>
    </source>
</evidence>
<gene>
    <name evidence="4" type="primary">LOC118271018</name>
</gene>
<proteinExistence type="predicted"/>
<sequence length="1146" mass="131487">MYRTLWLIILATVCEAFYDEFNMYNWDNERMDDDRRSGLHVHFKNESFKDSLRSFADTYRRRIESEKDIYMRKTFKKVKQRILSLQVFRFLSHSEDFDSARALRLPFPEGSKYCMMGRQTRTTCNYCACVAGQLYMCTGVICASPPKKRDRKVKRAQLRAVSTQSGCVNGTSYMDAEGCNHCYCINNQEYCSLKDCEENENLNRNTNTQCVNGTSYMDDEGCNHCRCIDNIEYCTMRDCSDQTGVCISGTVKEGECGECYCVKETWICSPCEHKKKKYNRLPNKMNKNKLRAKYPECNDRVPGEWFKDADGCNKCVCVHGEMMCTKMKCVKTARYENHRSRQNCKSGTTKEVACGTCFCVSGQWICPICESRDTPLVNRSLTRRSHDRLCIEGERYKTDPCNYCICVDGHDICTNTDCAAIQLDGVVCNPYKDINPKKVDCNVCTCSKATNVLPSRWLWFCTKRDCDSYEKNTKMRKPNIMSTPCKEGNTRQIDNCNHCTCEYGLYVCTNEICETETTTPDFSDYVRRRRRNCEARERKYVKCNRCICMGGQWYCTNYKCAKSPNKLNNDDIDEDFDDSMPLEEITEQDNDSDFVMDDDIFYSDLLSKPTPRPRKRRTTTKRRRPPIHVHRDYTKKRRPTKPRRVKHRYRYSDEYLPQAYAGEALRTDGTYQIIEEEGKKCDVGERFRLGACNYCYCNEHRVRICTKHACTYDSDVDATDYQPKDYVNKRCHIGERFRLDKCNYCYCDAHRKLVCSKHRCSGAGRSRSSLRSPFDENCEAGHVLVDSCIVCTCTANGTYVCAAEDNDECEPPDITQRINVNEHCVDGSKRQIDACNYCTCKDGVEFCSQKPCWNNKPTPYIFPEPECDEDTPIPSPDPCNTCVCIDSDILCTRKPCKHHNITSDYTIIDKQNCVNGEVTSLTGACNVCVCINGNIICTKKQCLEVLESGITKIEMIRTLLRAGDINSQMALPAPGSGCIRGTIYQPEDEDPACGNVCICDGNELFCTRRKCDKEADSLSQLMQRSGCLTGEQIPSSSPCLVCVCMRGTPTCKYVKCVENMDLESEDDDSQDEFNQLIQGYLSPSSKRQKLPPNSTFCEPFTFYSPEGNRFCRNCFCLHDGFSLCLLNLCKYTKDVPPEPVRKFSFS</sequence>
<feature type="region of interest" description="Disordered" evidence="1">
    <location>
        <begin position="605"/>
        <end position="630"/>
    </location>
</feature>
<dbReference type="AlphaFoldDB" id="A0A9R0DRI5"/>
<evidence type="ECO:0000256" key="1">
    <source>
        <dbReference type="SAM" id="MobiDB-lite"/>
    </source>
</evidence>
<dbReference type="RefSeq" id="XP_050551904.1">
    <property type="nucleotide sequence ID" value="XM_050695947.1"/>
</dbReference>
<dbReference type="OrthoDB" id="7492457at2759"/>
<dbReference type="GeneID" id="118271018"/>
<feature type="compositionally biased region" description="Basic residues" evidence="1">
    <location>
        <begin position="611"/>
        <end position="630"/>
    </location>
</feature>
<feature type="chain" id="PRO_5040438790" evidence="2">
    <location>
        <begin position="17"/>
        <end position="1146"/>
    </location>
</feature>
<feature type="signal peptide" evidence="2">
    <location>
        <begin position="1"/>
        <end position="16"/>
    </location>
</feature>
<keyword evidence="2" id="KW-0732">Signal</keyword>
<reference evidence="4" key="1">
    <citation type="submission" date="2025-08" db="UniProtKB">
        <authorList>
            <consortium name="RefSeq"/>
        </authorList>
    </citation>
    <scope>IDENTIFICATION</scope>
    <source>
        <tissue evidence="4">Whole larval tissue</tissue>
    </source>
</reference>
<evidence type="ECO:0000313" key="3">
    <source>
        <dbReference type="Proteomes" id="UP000829999"/>
    </source>
</evidence>
<organism evidence="3 4">
    <name type="scientific">Spodoptera frugiperda</name>
    <name type="common">Fall armyworm</name>
    <dbReference type="NCBI Taxonomy" id="7108"/>
    <lineage>
        <taxon>Eukaryota</taxon>
        <taxon>Metazoa</taxon>
        <taxon>Ecdysozoa</taxon>
        <taxon>Arthropoda</taxon>
        <taxon>Hexapoda</taxon>
        <taxon>Insecta</taxon>
        <taxon>Pterygota</taxon>
        <taxon>Neoptera</taxon>
        <taxon>Endopterygota</taxon>
        <taxon>Lepidoptera</taxon>
        <taxon>Glossata</taxon>
        <taxon>Ditrysia</taxon>
        <taxon>Noctuoidea</taxon>
        <taxon>Noctuidae</taxon>
        <taxon>Amphipyrinae</taxon>
        <taxon>Spodoptera</taxon>
    </lineage>
</organism>
<dbReference type="Proteomes" id="UP000829999">
    <property type="component" value="Chromosome 9"/>
</dbReference>
<evidence type="ECO:0000313" key="4">
    <source>
        <dbReference type="RefSeq" id="XP_050551904.1"/>
    </source>
</evidence>
<name>A0A9R0DRI5_SPOFR</name>
<keyword evidence="3" id="KW-1185">Reference proteome</keyword>
<accession>A0A9R0DRI5</accession>